<proteinExistence type="predicted"/>
<dbReference type="InterPro" id="IPR012337">
    <property type="entry name" value="RNaseH-like_sf"/>
</dbReference>
<keyword evidence="2" id="KW-1185">Reference proteome</keyword>
<dbReference type="InterPro" id="IPR036397">
    <property type="entry name" value="RNaseH_sf"/>
</dbReference>
<dbReference type="Gene3D" id="3.30.420.10">
    <property type="entry name" value="Ribonuclease H-like superfamily/Ribonuclease H"/>
    <property type="match status" value="1"/>
</dbReference>
<evidence type="ECO:0000313" key="2">
    <source>
        <dbReference type="Proteomes" id="UP000827092"/>
    </source>
</evidence>
<evidence type="ECO:0008006" key="3">
    <source>
        <dbReference type="Google" id="ProtNLM"/>
    </source>
</evidence>
<dbReference type="EMBL" id="JAFNEN010000888">
    <property type="protein sequence ID" value="KAG8176381.1"/>
    <property type="molecule type" value="Genomic_DNA"/>
</dbReference>
<dbReference type="SUPFAM" id="SSF53098">
    <property type="entry name" value="Ribonuclease H-like"/>
    <property type="match status" value="1"/>
</dbReference>
<dbReference type="AlphaFoldDB" id="A0AAV6TY29"/>
<reference evidence="1 2" key="1">
    <citation type="journal article" date="2022" name="Nat. Ecol. Evol.">
        <title>A masculinizing supergene underlies an exaggerated male reproductive morph in a spider.</title>
        <authorList>
            <person name="Hendrickx F."/>
            <person name="De Corte Z."/>
            <person name="Sonet G."/>
            <person name="Van Belleghem S.M."/>
            <person name="Kostlbacher S."/>
            <person name="Vangestel C."/>
        </authorList>
    </citation>
    <scope>NUCLEOTIDE SEQUENCE [LARGE SCALE GENOMIC DNA]</scope>
    <source>
        <strain evidence="1">W744_W776</strain>
    </source>
</reference>
<evidence type="ECO:0000313" key="1">
    <source>
        <dbReference type="EMBL" id="KAG8176381.1"/>
    </source>
</evidence>
<dbReference type="CDD" id="cd09276">
    <property type="entry name" value="Rnase_HI_RT_non_LTR"/>
    <property type="match status" value="1"/>
</dbReference>
<gene>
    <name evidence="1" type="ORF">JTE90_020167</name>
</gene>
<accession>A0AAV6TY29</accession>
<dbReference type="GO" id="GO:0003676">
    <property type="term" value="F:nucleic acid binding"/>
    <property type="evidence" value="ECO:0007669"/>
    <property type="project" value="InterPro"/>
</dbReference>
<sequence length="209" mass="22810">MPIAFGKSNCLLDQARLVMDGVSLNVAKSIRYLGVEWDSHLSFTPPSKPHQGKGVVPLDLVDKAEWCIFQVSGLKLPTLDLLGNEVNPIDFDFPNDLHLSHPVDRRSLGFGSRLPCGDGLEIFTDGSAINGAVGGAFVVCYYGYVIHRGLGRLDDRNSVYQAELTAILKTCEWMVQKLTGTTVSLFSDSRSGLQTLVNPDNRSSLARSI</sequence>
<comment type="caution">
    <text evidence="1">The sequence shown here is derived from an EMBL/GenBank/DDBJ whole genome shotgun (WGS) entry which is preliminary data.</text>
</comment>
<organism evidence="1 2">
    <name type="scientific">Oedothorax gibbosus</name>
    <dbReference type="NCBI Taxonomy" id="931172"/>
    <lineage>
        <taxon>Eukaryota</taxon>
        <taxon>Metazoa</taxon>
        <taxon>Ecdysozoa</taxon>
        <taxon>Arthropoda</taxon>
        <taxon>Chelicerata</taxon>
        <taxon>Arachnida</taxon>
        <taxon>Araneae</taxon>
        <taxon>Araneomorphae</taxon>
        <taxon>Entelegynae</taxon>
        <taxon>Araneoidea</taxon>
        <taxon>Linyphiidae</taxon>
        <taxon>Erigoninae</taxon>
        <taxon>Oedothorax</taxon>
    </lineage>
</organism>
<dbReference type="Proteomes" id="UP000827092">
    <property type="component" value="Unassembled WGS sequence"/>
</dbReference>
<name>A0AAV6TY29_9ARAC</name>
<protein>
    <recommendedName>
        <fullName evidence="3">RNase H type-1 domain-containing protein</fullName>
    </recommendedName>
</protein>